<organism evidence="2 3">
    <name type="scientific">Babesia caballi</name>
    <dbReference type="NCBI Taxonomy" id="5871"/>
    <lineage>
        <taxon>Eukaryota</taxon>
        <taxon>Sar</taxon>
        <taxon>Alveolata</taxon>
        <taxon>Apicomplexa</taxon>
        <taxon>Aconoidasida</taxon>
        <taxon>Piroplasmida</taxon>
        <taxon>Babesiidae</taxon>
        <taxon>Babesia</taxon>
    </lineage>
</organism>
<protein>
    <submittedName>
        <fullName evidence="2">Unc-13 homolog D-like protein, putative</fullName>
    </submittedName>
</protein>
<dbReference type="AlphaFoldDB" id="A0AAV4LQB7"/>
<gene>
    <name evidence="2" type="ORF">BcabD6B2_17880</name>
</gene>
<dbReference type="RefSeq" id="XP_067714422.1">
    <property type="nucleotide sequence ID" value="XM_067858321.1"/>
</dbReference>
<evidence type="ECO:0000313" key="2">
    <source>
        <dbReference type="EMBL" id="GIX62353.1"/>
    </source>
</evidence>
<sequence>MRTTRSEKWRRARGPYERLFFEALGRITMADVLGRLNAQATVNCVFAVTLTGLGHRMPLFLYRLLVKLRRGWPSGVGCVEMDKQVKTVVLILERSGSRYNRGIRNEVKRLGKMWRERTGEVASVERLEGRVIGTRQPMLSGESAQGGVAARGEGERRRRGTVGGAEREGGVLHGLGSETRRRGDAHRGGRAHTLLPRYTRGSADVAAEARRAKGAGQASRARAVLRLAAGAGTSQVKPQGGPEVGPR</sequence>
<feature type="compositionally biased region" description="Basic and acidic residues" evidence="1">
    <location>
        <begin position="178"/>
        <end position="187"/>
    </location>
</feature>
<name>A0AAV4LQB7_BABCB</name>
<feature type="region of interest" description="Disordered" evidence="1">
    <location>
        <begin position="138"/>
        <end position="192"/>
    </location>
</feature>
<evidence type="ECO:0000313" key="3">
    <source>
        <dbReference type="Proteomes" id="UP001497744"/>
    </source>
</evidence>
<dbReference type="Proteomes" id="UP001497744">
    <property type="component" value="Unassembled WGS sequence"/>
</dbReference>
<dbReference type="EMBL" id="BPLF01000001">
    <property type="protein sequence ID" value="GIX62353.1"/>
    <property type="molecule type" value="Genomic_DNA"/>
</dbReference>
<evidence type="ECO:0000256" key="1">
    <source>
        <dbReference type="SAM" id="MobiDB-lite"/>
    </source>
</evidence>
<reference evidence="2 3" key="1">
    <citation type="submission" date="2021-06" db="EMBL/GenBank/DDBJ databases">
        <title>Genome sequence of Babesia caballi.</title>
        <authorList>
            <person name="Yamagishi J."/>
            <person name="Kidaka T."/>
            <person name="Ochi A."/>
        </authorList>
    </citation>
    <scope>NUCLEOTIDE SEQUENCE [LARGE SCALE GENOMIC DNA]</scope>
    <source>
        <strain evidence="2">USDA-D6B2</strain>
    </source>
</reference>
<proteinExistence type="predicted"/>
<accession>A0AAV4LQB7</accession>
<dbReference type="GeneID" id="94193834"/>
<keyword evidence="3" id="KW-1185">Reference proteome</keyword>
<comment type="caution">
    <text evidence="2">The sequence shown here is derived from an EMBL/GenBank/DDBJ whole genome shotgun (WGS) entry which is preliminary data.</text>
</comment>